<gene>
    <name evidence="6" type="ORF">FB382_003565</name>
</gene>
<dbReference type="InterPro" id="IPR051601">
    <property type="entry name" value="Serine_prot/Carboxylest_S33"/>
</dbReference>
<dbReference type="PANTHER" id="PTHR43248">
    <property type="entry name" value="2-SUCCINYL-6-HYDROXY-2,4-CYCLOHEXADIENE-1-CARBOXYLATE SYNTHASE"/>
    <property type="match status" value="1"/>
</dbReference>
<feature type="region of interest" description="Disordered" evidence="4">
    <location>
        <begin position="33"/>
        <end position="57"/>
    </location>
</feature>
<dbReference type="Proteomes" id="UP000580910">
    <property type="component" value="Unassembled WGS sequence"/>
</dbReference>
<dbReference type="EMBL" id="JACGXA010000001">
    <property type="protein sequence ID" value="MBA8805274.1"/>
    <property type="molecule type" value="Genomic_DNA"/>
</dbReference>
<dbReference type="Gene3D" id="3.40.50.1820">
    <property type="entry name" value="alpha/beta hydrolase"/>
    <property type="match status" value="1"/>
</dbReference>
<dbReference type="Pfam" id="PF08386">
    <property type="entry name" value="Abhydrolase_4"/>
    <property type="match status" value="1"/>
</dbReference>
<evidence type="ECO:0000256" key="1">
    <source>
        <dbReference type="ARBA" id="ARBA00010088"/>
    </source>
</evidence>
<evidence type="ECO:0000313" key="6">
    <source>
        <dbReference type="EMBL" id="MBA8805274.1"/>
    </source>
</evidence>
<feature type="domain" description="Peptidase S33 tripeptidyl aminopeptidase-like C-terminal" evidence="5">
    <location>
        <begin position="421"/>
        <end position="523"/>
    </location>
</feature>
<sequence>MRSTAVKVVAILVVVGLLVTGGAIAALVAFRSDPSSSSTSSGPAPTTTPQPDATQPPAADLAAYYHQKLDWSPCRDSFECATLTVPLDYARPGGTVIQLSLLKVPAADPGARVGSLVVNPGGPGAPGTSYAASAKDVFRQPLLDHFDIVGFDPRGTGDSDPVDCLSDAQLDTYIASDPDPDTAAEKRAYMRYVDEQGAGCVARSGKLASHVSTIEAARDMDVLRAALGESRLTYLGASYGTKLGATYADLFPQKVGRLVLDGAVDLSIGPRELALEQAAGFQTALEAYVQNCVDSTDGCFLGSTVDEGLARIKAFLDQVDQQPLQTSTDRELAVGNAFLGIVAPLYNRDYWYILSQALRSGFSGDGSTLLLLSDLYTSRNQSGGYDDNSMEALYAISCLDEPYAIPESQVAANLPAFEKASPTFGDVFAWSLTNCGGVKARTTEKPRTVRAAGAAPIVVIGTTRDPATPMQWAVHLAAQLESGVLIRRDGDGHTGYNSGNDCVDEAVESYLIDGTVPQDGLSC</sequence>
<comment type="similarity">
    <text evidence="1">Belongs to the peptidase S33 family.</text>
</comment>
<evidence type="ECO:0000259" key="5">
    <source>
        <dbReference type="Pfam" id="PF08386"/>
    </source>
</evidence>
<keyword evidence="2" id="KW-0732">Signal</keyword>
<dbReference type="PANTHER" id="PTHR43248:SF29">
    <property type="entry name" value="TRIPEPTIDYL AMINOPEPTIDASE"/>
    <property type="match status" value="1"/>
</dbReference>
<dbReference type="AlphaFoldDB" id="A0A7W3PBB5"/>
<organism evidence="6 7">
    <name type="scientific">Nocardioides ginsengisegetis</name>
    <dbReference type="NCBI Taxonomy" id="661491"/>
    <lineage>
        <taxon>Bacteria</taxon>
        <taxon>Bacillati</taxon>
        <taxon>Actinomycetota</taxon>
        <taxon>Actinomycetes</taxon>
        <taxon>Propionibacteriales</taxon>
        <taxon>Nocardioidaceae</taxon>
        <taxon>Nocardioides</taxon>
    </lineage>
</organism>
<dbReference type="InterPro" id="IPR013595">
    <property type="entry name" value="Pept_S33_TAP-like_C"/>
</dbReference>
<dbReference type="SUPFAM" id="SSF53474">
    <property type="entry name" value="alpha/beta-Hydrolases"/>
    <property type="match status" value="1"/>
</dbReference>
<comment type="caution">
    <text evidence="6">The sequence shown here is derived from an EMBL/GenBank/DDBJ whole genome shotgun (WGS) entry which is preliminary data.</text>
</comment>
<keyword evidence="3" id="KW-0378">Hydrolase</keyword>
<protein>
    <submittedName>
        <fullName evidence="6">Pimeloyl-ACP methyl ester carboxylesterase</fullName>
    </submittedName>
</protein>
<evidence type="ECO:0000313" key="7">
    <source>
        <dbReference type="Proteomes" id="UP000580910"/>
    </source>
</evidence>
<name>A0A7W3PBB5_9ACTN</name>
<dbReference type="GO" id="GO:0016787">
    <property type="term" value="F:hydrolase activity"/>
    <property type="evidence" value="ECO:0007669"/>
    <property type="project" value="UniProtKB-KW"/>
</dbReference>
<evidence type="ECO:0000256" key="4">
    <source>
        <dbReference type="SAM" id="MobiDB-lite"/>
    </source>
</evidence>
<reference evidence="6 7" key="1">
    <citation type="submission" date="2020-07" db="EMBL/GenBank/DDBJ databases">
        <title>Sequencing the genomes of 1000 actinobacteria strains.</title>
        <authorList>
            <person name="Klenk H.-P."/>
        </authorList>
    </citation>
    <scope>NUCLEOTIDE SEQUENCE [LARGE SCALE GENOMIC DNA]</scope>
    <source>
        <strain evidence="6 7">DSM 21349</strain>
    </source>
</reference>
<evidence type="ECO:0000256" key="2">
    <source>
        <dbReference type="ARBA" id="ARBA00022729"/>
    </source>
</evidence>
<accession>A0A7W3PBB5</accession>
<evidence type="ECO:0000256" key="3">
    <source>
        <dbReference type="ARBA" id="ARBA00022801"/>
    </source>
</evidence>
<dbReference type="RefSeq" id="WP_182541041.1">
    <property type="nucleotide sequence ID" value="NZ_JACGXA010000001.1"/>
</dbReference>
<keyword evidence="7" id="KW-1185">Reference proteome</keyword>
<proteinExistence type="inferred from homology"/>
<dbReference type="InterPro" id="IPR029058">
    <property type="entry name" value="AB_hydrolase_fold"/>
</dbReference>